<dbReference type="InterPro" id="IPR000212">
    <property type="entry name" value="DNA_helicase_UvrD/REP"/>
</dbReference>
<dbReference type="CDD" id="cd18807">
    <property type="entry name" value="SF1_C_UvrD"/>
    <property type="match status" value="1"/>
</dbReference>
<dbReference type="EC" id="3.1.-.-" evidence="13"/>
<proteinExistence type="inferred from homology"/>
<dbReference type="OrthoDB" id="9810135at2"/>
<keyword evidence="7 13" id="KW-0067">ATP-binding</keyword>
<dbReference type="Gene3D" id="3.90.320.10">
    <property type="match status" value="1"/>
</dbReference>
<dbReference type="GO" id="GO:0008408">
    <property type="term" value="F:3'-5' exonuclease activity"/>
    <property type="evidence" value="ECO:0007669"/>
    <property type="project" value="UniProtKB-UniRule"/>
</dbReference>
<sequence length="1309" mass="150347">MSQGHWTDEQWQAIITREQDILVAAAAGSGKTAVLVERIIRRITEANNSIDVDQLLVVTFTNASAAEMRHRIADRLEKALKETPDSNKLQRQLALLNKAAISTLHSFCLDIVRKYYYLIDIDPNFRIADDTEAALMREEILEEVLESYYADEQNVNFIRLADCYADDRSDVALQTMILKLYDYSRSHPAPETWLNQVAANYCIDGVSTIDELPWVADFMGDIRLQLQGVRCILEKALEITLQPLGPAPYKDNINMDLEQIEYIYGAAKETWEATYEAFNELSFSRLKACKKDSCDKNLQEQVKDLREQAKKKLKGLKEATFTRSPEAYLQDIGEMAPIIGELVNVVKTFARQYQLAKMNKGLVDFADLEHYCLEILTDAQTTASGNMLVPSVAAKQLQKQFAEILIDEYQDTNLVQESILNLLQSDGNYRFMVGDVKQSVYRFRLAEPELFLSKYKSFQSNSNTSDSNQNDSNQSESSQSNNIQTGGQHSLRIDLAKNFRSRQEVIHSTNFIFKQIMDETVGEIPYDEKAQLEYGATYYPEQDCRAELLLIDRLQTNDKQDEEVDETNDKFDDVYQVTDQDIDQDEQRGVSTSTVDEDVEDLEVVQLEARVIAQQIHDLIGKGDKPSYKIFDKNQDEAQPMRNIRFRDIVILLRATANWAPVIIDELKQQGIPAYAELASGYFSATEVTVMMSLLKIIDNPYQDIPLAAVLRSPIVGLSGEELACVRIANKKAPFYEALKAYIDSSAHIKLQEFYNQLQTWRTRARQGALSDLIWQLYRETGYYNFVGGMVAGNQRQANLRALYDRARAYEKTSFRGLFRFLNFIERMQERGGDLGTARAIGEQEDVVRIMTIHKSKGLEFPVVFVAGLGKQFNFQDIRGKYLVHKKLGFGTIYVNPEQRVSYPLLPQLAIRQRVKMEQLAEEMRILYVALTRAKEKLFLVGSLKGLEKEVNKWGQHIALQDWILPDYERAGGKTYLDWIGPAVIRHREAGSLQQHLPGCCNDFQEQIFEQILKHKASWKITTYNIEDLVKANKELTEGDQAYSESIKALQPVPVSSDYREQVIRRLEWGYPQDMATQHLAKQSVSEIKRNSMHSELYNQHSSTNMLLDNKQSVVIERPNFMQDKKLTASERGTIIHLFMQHVDLSVEVTIDSLRKQSKWMEDNEFATAEQLQEVDLNDIAAFFKTDIGVRLNKATVVQREIPFSLALLANEIYSDWRCEKDRTQNADYIDSIEHVLIQGVIDCVFEDEGGLVLLDYKTDRIHKLSNQDLANRYKLQIELYTKAIEQIWKRTLQEKYLYFFNGMRIVKA</sequence>
<dbReference type="GO" id="GO:0000724">
    <property type="term" value="P:double-strand break repair via homologous recombination"/>
    <property type="evidence" value="ECO:0007669"/>
    <property type="project" value="UniProtKB-UniRule"/>
</dbReference>
<dbReference type="Gene3D" id="3.40.50.300">
    <property type="entry name" value="P-loop containing nucleotide triphosphate hydrolases"/>
    <property type="match status" value="3"/>
</dbReference>
<evidence type="ECO:0000256" key="9">
    <source>
        <dbReference type="ARBA" id="ARBA00023204"/>
    </source>
</evidence>
<dbReference type="RefSeq" id="WP_069643288.1">
    <property type="nucleotide sequence ID" value="NZ_MIJE01000030.1"/>
</dbReference>
<evidence type="ECO:0000313" key="18">
    <source>
        <dbReference type="EMBL" id="OEF96705.1"/>
    </source>
</evidence>
<dbReference type="GO" id="GO:0033202">
    <property type="term" value="C:DNA helicase complex"/>
    <property type="evidence" value="ECO:0007669"/>
    <property type="project" value="TreeGrafter"/>
</dbReference>
<gene>
    <name evidence="13" type="primary">addA</name>
    <name evidence="18" type="ORF">BHF68_06415</name>
</gene>
<dbReference type="SUPFAM" id="SSF52540">
    <property type="entry name" value="P-loop containing nucleoside triphosphate hydrolases"/>
    <property type="match status" value="1"/>
</dbReference>
<evidence type="ECO:0000256" key="12">
    <source>
        <dbReference type="ARBA" id="ARBA00048988"/>
    </source>
</evidence>
<evidence type="ECO:0000259" key="17">
    <source>
        <dbReference type="PROSITE" id="PS51217"/>
    </source>
</evidence>
<dbReference type="PROSITE" id="PS51217">
    <property type="entry name" value="UVRD_HELICASE_CTER"/>
    <property type="match status" value="1"/>
</dbReference>
<feature type="domain" description="UvrD-like helicase ATP-binding" evidence="16">
    <location>
        <begin position="4"/>
        <end position="502"/>
    </location>
</feature>
<evidence type="ECO:0000256" key="14">
    <source>
        <dbReference type="PROSITE-ProRule" id="PRU00560"/>
    </source>
</evidence>
<dbReference type="CDD" id="cd17932">
    <property type="entry name" value="DEXQc_UvrD"/>
    <property type="match status" value="1"/>
</dbReference>
<comment type="subunit">
    <text evidence="13">Heterodimer of AddA and AddB/RexB.</text>
</comment>
<dbReference type="EC" id="5.6.2.4" evidence="13"/>
<dbReference type="InterPro" id="IPR011335">
    <property type="entry name" value="Restrct_endonuc-II-like"/>
</dbReference>
<dbReference type="GO" id="GO:0016887">
    <property type="term" value="F:ATP hydrolysis activity"/>
    <property type="evidence" value="ECO:0007669"/>
    <property type="project" value="RHEA"/>
</dbReference>
<name>A0A1E5G1D4_9FIRM</name>
<dbReference type="GO" id="GO:0043138">
    <property type="term" value="F:3'-5' DNA helicase activity"/>
    <property type="evidence" value="ECO:0007669"/>
    <property type="project" value="UniProtKB-UniRule"/>
</dbReference>
<dbReference type="InterPro" id="IPR014152">
    <property type="entry name" value="AddA"/>
</dbReference>
<dbReference type="EMBL" id="MIJE01000030">
    <property type="protein sequence ID" value="OEF96705.1"/>
    <property type="molecule type" value="Genomic_DNA"/>
</dbReference>
<dbReference type="InterPro" id="IPR011604">
    <property type="entry name" value="PDDEXK-like_dom_sf"/>
</dbReference>
<evidence type="ECO:0000259" key="16">
    <source>
        <dbReference type="PROSITE" id="PS51198"/>
    </source>
</evidence>
<dbReference type="Gene3D" id="6.10.250.2380">
    <property type="match status" value="1"/>
</dbReference>
<comment type="cofactor">
    <cofactor evidence="13">
        <name>Mg(2+)</name>
        <dbReference type="ChEBI" id="CHEBI:18420"/>
    </cofactor>
</comment>
<comment type="caution">
    <text evidence="18">The sequence shown here is derived from an EMBL/GenBank/DDBJ whole genome shotgun (WGS) entry which is preliminary data.</text>
</comment>
<evidence type="ECO:0000256" key="15">
    <source>
        <dbReference type="SAM" id="MobiDB-lite"/>
    </source>
</evidence>
<dbReference type="SUPFAM" id="SSF52980">
    <property type="entry name" value="Restriction endonuclease-like"/>
    <property type="match status" value="1"/>
</dbReference>
<dbReference type="InterPro" id="IPR027417">
    <property type="entry name" value="P-loop_NTPase"/>
</dbReference>
<keyword evidence="8 13" id="KW-0238">DNA-binding</keyword>
<comment type="similarity">
    <text evidence="13">Belongs to the helicase family. AddA subfamily.</text>
</comment>
<organism evidence="18 19">
    <name type="scientific">Desulfuribacillus alkaliarsenatis</name>
    <dbReference type="NCBI Taxonomy" id="766136"/>
    <lineage>
        <taxon>Bacteria</taxon>
        <taxon>Bacillati</taxon>
        <taxon>Bacillota</taxon>
        <taxon>Desulfuribacillia</taxon>
        <taxon>Desulfuribacillales</taxon>
        <taxon>Desulfuribacillaceae</taxon>
        <taxon>Desulfuribacillus</taxon>
    </lineage>
</organism>
<comment type="catalytic activity">
    <reaction evidence="12 13">
        <text>ATP + H2O = ADP + phosphate + H(+)</text>
        <dbReference type="Rhea" id="RHEA:13065"/>
        <dbReference type="ChEBI" id="CHEBI:15377"/>
        <dbReference type="ChEBI" id="CHEBI:15378"/>
        <dbReference type="ChEBI" id="CHEBI:30616"/>
        <dbReference type="ChEBI" id="CHEBI:43474"/>
        <dbReference type="ChEBI" id="CHEBI:456216"/>
        <dbReference type="EC" id="5.6.2.4"/>
    </reaction>
</comment>
<dbReference type="HAMAP" id="MF_01451">
    <property type="entry name" value="AddA"/>
    <property type="match status" value="1"/>
</dbReference>
<evidence type="ECO:0000256" key="1">
    <source>
        <dbReference type="ARBA" id="ARBA00022722"/>
    </source>
</evidence>
<keyword evidence="10 13" id="KW-0413">Isomerase</keyword>
<dbReference type="InterPro" id="IPR014016">
    <property type="entry name" value="UvrD-like_ATP-bd"/>
</dbReference>
<evidence type="ECO:0000256" key="13">
    <source>
        <dbReference type="HAMAP-Rule" id="MF_01451"/>
    </source>
</evidence>
<dbReference type="GO" id="GO:0005829">
    <property type="term" value="C:cytosol"/>
    <property type="evidence" value="ECO:0007669"/>
    <property type="project" value="TreeGrafter"/>
</dbReference>
<evidence type="ECO:0000256" key="3">
    <source>
        <dbReference type="ARBA" id="ARBA00022763"/>
    </source>
</evidence>
<dbReference type="Pfam" id="PF12705">
    <property type="entry name" value="PDDEXK_1"/>
    <property type="match status" value="1"/>
</dbReference>
<evidence type="ECO:0000256" key="6">
    <source>
        <dbReference type="ARBA" id="ARBA00022839"/>
    </source>
</evidence>
<feature type="compositionally biased region" description="Low complexity" evidence="15">
    <location>
        <begin position="461"/>
        <end position="482"/>
    </location>
</feature>
<keyword evidence="5 13" id="KW-0347">Helicase</keyword>
<feature type="binding site" evidence="14">
    <location>
        <begin position="25"/>
        <end position="32"/>
    </location>
    <ligand>
        <name>ATP</name>
        <dbReference type="ChEBI" id="CHEBI:30616"/>
    </ligand>
</feature>
<keyword evidence="9 13" id="KW-0234">DNA repair</keyword>
<keyword evidence="1 13" id="KW-0540">Nuclease</keyword>
<dbReference type="PROSITE" id="PS51198">
    <property type="entry name" value="UVRD_HELICASE_ATP_BIND"/>
    <property type="match status" value="1"/>
</dbReference>
<dbReference type="GO" id="GO:0003690">
    <property type="term" value="F:double-stranded DNA binding"/>
    <property type="evidence" value="ECO:0007669"/>
    <property type="project" value="UniProtKB-UniRule"/>
</dbReference>
<evidence type="ECO:0000313" key="19">
    <source>
        <dbReference type="Proteomes" id="UP000094296"/>
    </source>
</evidence>
<evidence type="ECO:0000256" key="8">
    <source>
        <dbReference type="ARBA" id="ARBA00023125"/>
    </source>
</evidence>
<feature type="region of interest" description="Disordered" evidence="15">
    <location>
        <begin position="461"/>
        <end position="487"/>
    </location>
</feature>
<keyword evidence="4 13" id="KW-0378">Hydrolase</keyword>
<evidence type="ECO:0000256" key="5">
    <source>
        <dbReference type="ARBA" id="ARBA00022806"/>
    </source>
</evidence>
<evidence type="ECO:0000256" key="2">
    <source>
        <dbReference type="ARBA" id="ARBA00022741"/>
    </source>
</evidence>
<accession>A0A1E5G1D4</accession>
<dbReference type="GO" id="GO:0005524">
    <property type="term" value="F:ATP binding"/>
    <property type="evidence" value="ECO:0007669"/>
    <property type="project" value="UniProtKB-UniRule"/>
</dbReference>
<dbReference type="STRING" id="766136.BHF68_06415"/>
<dbReference type="NCBIfam" id="TIGR02785">
    <property type="entry name" value="addA_Gpos"/>
    <property type="match status" value="1"/>
</dbReference>
<evidence type="ECO:0000256" key="10">
    <source>
        <dbReference type="ARBA" id="ARBA00023235"/>
    </source>
</evidence>
<evidence type="ECO:0000256" key="7">
    <source>
        <dbReference type="ARBA" id="ARBA00022840"/>
    </source>
</evidence>
<dbReference type="Proteomes" id="UP000094296">
    <property type="component" value="Unassembled WGS sequence"/>
</dbReference>
<keyword evidence="6 13" id="KW-0269">Exonuclease</keyword>
<dbReference type="Pfam" id="PF00580">
    <property type="entry name" value="UvrD-helicase"/>
    <property type="match status" value="1"/>
</dbReference>
<reference evidence="18 19" key="1">
    <citation type="submission" date="2016-09" db="EMBL/GenBank/DDBJ databases">
        <title>Draft genome sequence for the type strain of Desulfuribacillus alkaliarsenatis AHT28, an obligately anaerobic, sulfidogenic bacterium isolated from Russian soda lake sediments.</title>
        <authorList>
            <person name="Abin C.A."/>
            <person name="Hollibaugh J.T."/>
        </authorList>
    </citation>
    <scope>NUCLEOTIDE SEQUENCE [LARGE SCALE GENOMIC DNA]</scope>
    <source>
        <strain evidence="18 19">AHT28</strain>
    </source>
</reference>
<protein>
    <recommendedName>
        <fullName evidence="13">ATP-dependent helicase/nuclease subunit A</fullName>
        <ecNumber evidence="13">3.1.-.-</ecNumber>
        <ecNumber evidence="13">5.6.2.4</ecNumber>
    </recommendedName>
    <alternativeName>
        <fullName evidence="13">ATP-dependent helicase/nuclease AddA</fullName>
    </alternativeName>
    <alternativeName>
        <fullName evidence="13">DNA 3'-5' helicase AddA</fullName>
    </alternativeName>
</protein>
<feature type="domain" description="UvrD-like helicase C-terminal" evidence="17">
    <location>
        <begin position="568"/>
        <end position="858"/>
    </location>
</feature>
<keyword evidence="3 13" id="KW-0227">DNA damage</keyword>
<dbReference type="PANTHER" id="PTHR11070">
    <property type="entry name" value="UVRD / RECB / PCRA DNA HELICASE FAMILY MEMBER"/>
    <property type="match status" value="1"/>
</dbReference>
<dbReference type="FunFam" id="3.40.50.300:FF:001236">
    <property type="entry name" value="ATP-dependent helicase/nuclease subunit A"/>
    <property type="match status" value="1"/>
</dbReference>
<dbReference type="InterPro" id="IPR038726">
    <property type="entry name" value="PDDEXK_AddAB-type"/>
</dbReference>
<comment type="function">
    <text evidence="13">The heterodimer acts as both an ATP-dependent DNA helicase and an ATP-dependent, dual-direction single-stranded exonuclease. Recognizes the chi site generating a DNA molecule suitable for the initiation of homologous recombination. The AddA nuclease domain is required for chi fragment generation; this subunit has the helicase and 3' -&gt; 5' nuclease activities.</text>
</comment>
<evidence type="ECO:0000256" key="4">
    <source>
        <dbReference type="ARBA" id="ARBA00022801"/>
    </source>
</evidence>
<dbReference type="PANTHER" id="PTHR11070:SF48">
    <property type="entry name" value="ATP-DEPENDENT HELICASE_NUCLEASE SUBUNIT A"/>
    <property type="match status" value="1"/>
</dbReference>
<keyword evidence="2 13" id="KW-0547">Nucleotide-binding</keyword>
<dbReference type="InterPro" id="IPR014017">
    <property type="entry name" value="DNA_helicase_UvrD-like_C"/>
</dbReference>
<evidence type="ECO:0000256" key="11">
    <source>
        <dbReference type="ARBA" id="ARBA00034617"/>
    </source>
</evidence>
<dbReference type="Pfam" id="PF13361">
    <property type="entry name" value="UvrD_C"/>
    <property type="match status" value="1"/>
</dbReference>
<comment type="catalytic activity">
    <reaction evidence="11 13">
        <text>Couples ATP hydrolysis with the unwinding of duplex DNA by translocating in the 3'-5' direction.</text>
        <dbReference type="EC" id="5.6.2.4"/>
    </reaction>
</comment>
<keyword evidence="19" id="KW-1185">Reference proteome</keyword>